<dbReference type="EMBL" id="BMJS01000001">
    <property type="protein sequence ID" value="GGF88598.1"/>
    <property type="molecule type" value="Genomic_DNA"/>
</dbReference>
<keyword evidence="1" id="KW-0560">Oxidoreductase</keyword>
<dbReference type="GO" id="GO:0006538">
    <property type="term" value="P:L-glutamate catabolic process"/>
    <property type="evidence" value="ECO:0007669"/>
    <property type="project" value="InterPro"/>
</dbReference>
<feature type="domain" description="NAD-glutamate dehydrogenase ACT3" evidence="6">
    <location>
        <begin position="555"/>
        <end position="627"/>
    </location>
</feature>
<dbReference type="InterPro" id="IPR049058">
    <property type="entry name" value="NAD_Glu_DH_HM2"/>
</dbReference>
<evidence type="ECO:0000259" key="2">
    <source>
        <dbReference type="Pfam" id="PF05088"/>
    </source>
</evidence>
<dbReference type="InterPro" id="IPR049064">
    <property type="entry name" value="NAD_Glu_DH_ACT3"/>
</dbReference>
<evidence type="ECO:0000259" key="4">
    <source>
        <dbReference type="Pfam" id="PF21075"/>
    </source>
</evidence>
<dbReference type="SUPFAM" id="SSF51735">
    <property type="entry name" value="NAD(P)-binding Rossmann-fold domains"/>
    <property type="match status" value="1"/>
</dbReference>
<evidence type="ECO:0000313" key="8">
    <source>
        <dbReference type="Proteomes" id="UP000636949"/>
    </source>
</evidence>
<dbReference type="Pfam" id="PF21075">
    <property type="entry name" value="GDH_ACT1"/>
    <property type="match status" value="1"/>
</dbReference>
<dbReference type="PIRSF" id="PIRSF036761">
    <property type="entry name" value="GDH_Mll4104"/>
    <property type="match status" value="1"/>
</dbReference>
<feature type="domain" description="NAD-specific glutamate dehydrogenase C-terminal" evidence="3">
    <location>
        <begin position="1270"/>
        <end position="1606"/>
    </location>
</feature>
<dbReference type="InterPro" id="IPR049062">
    <property type="entry name" value="NAD_Glu_DH_ACT2"/>
</dbReference>
<dbReference type="InterPro" id="IPR024727">
    <property type="entry name" value="NAD_Glu_DH_N_ACT1"/>
</dbReference>
<evidence type="ECO:0000259" key="3">
    <source>
        <dbReference type="Pfam" id="PF21074"/>
    </source>
</evidence>
<organism evidence="7 8">
    <name type="scientific">Cysteiniphilum litorale</name>
    <dbReference type="NCBI Taxonomy" id="2056700"/>
    <lineage>
        <taxon>Bacteria</taxon>
        <taxon>Pseudomonadati</taxon>
        <taxon>Pseudomonadota</taxon>
        <taxon>Gammaproteobacteria</taxon>
        <taxon>Thiotrichales</taxon>
        <taxon>Fastidiosibacteraceae</taxon>
        <taxon>Cysteiniphilum</taxon>
    </lineage>
</organism>
<dbReference type="GO" id="GO:0004069">
    <property type="term" value="F:L-aspartate:2-oxoglutarate aminotransferase activity"/>
    <property type="evidence" value="ECO:0007669"/>
    <property type="project" value="InterPro"/>
</dbReference>
<dbReference type="Pfam" id="PF05088">
    <property type="entry name" value="Bac_GDH_CD"/>
    <property type="match status" value="1"/>
</dbReference>
<dbReference type="OrthoDB" id="9758052at2"/>
<dbReference type="Pfam" id="PF21074">
    <property type="entry name" value="GDH_C"/>
    <property type="match status" value="1"/>
</dbReference>
<evidence type="ECO:0000256" key="1">
    <source>
        <dbReference type="ARBA" id="ARBA00023002"/>
    </source>
</evidence>
<dbReference type="InterPro" id="IPR049056">
    <property type="entry name" value="NAD_Glu_DH_HM3"/>
</dbReference>
<dbReference type="InterPro" id="IPR007780">
    <property type="entry name" value="NAD_Glu_DH_bac"/>
</dbReference>
<dbReference type="InterPro" id="IPR049059">
    <property type="entry name" value="NAD_Glu_DH_HM1"/>
</dbReference>
<sequence>MHYNERTQAVIQKLTSMFNEKFSSQDASILESLLKAYVRVISEDELHQRELLDLYGSIISFWKFIYKNPEGKALIRAYNPVYEQNGWVSRHTVIELSCQDSPFIVDTLMMLMSSMGLGIHFMMNIGGIDLKRDAKGNLISLADRMTDDKNATSKDKTCLVIMEVDRQTDDKNALKAIEQKIAENYKKLQAVVRDFEPMKAELQTMIKEVHQPKDKVAQNYYEEAIDFLEFLKKDHFIFLGYCAFNATTVKGEKAFVAEKSSALGLFSVNDDYITALNDIYEKNLNINKNVDAILTVAKSDEISPIHRPAYMDIISVAIYNKKGEITGYKRLLGLYTSTAYHSSPQHIPFLRLRKEMVLKQSGFRQFGHAYKALSNIIDTYPRDELFLSSDEELFNTALGIYHIRERQVMKLFVRKDQFSRYYFCMLYMPRDRYNSEIRERVERILLKTLNGQRITFKTNFLESVLCRIDFTVYLDGNKPVDHVDLELLEEKIKNVERQWSDYLFDDLIEEFGENKGRSYAQEYAHAFSSAYKDDYIPRKAVSDILHFEQARKNRLSMSLYQVLEESGDRLHFKLFLKDQAVQLSQVMPILENFGLSVAEERPYKVKPKSGGFVWLSDFALLTSKPVEIAEVTDKLKEAFAVTWAGVAENDRFNSLIVYAGLDWREVAIVRAYTRYMTQIGVRFSQQYIEDTYIEYAGIVRLMVLLFDARFNPIYEAKEREVIAKDIREILAAKLINVASLDQDKLLRRLQEVIEATQRTNFYQKDAHNQHKEYISFKLIPSKISEMPKPVPMFEIFMYSPRVEGVHLRGAKVARGGLRWSDRKEDYRTEVLGLVKAQQVKNAVIVPLGAKGGFLPKRLPILEGREAVMEEAISCYRMFISSLLDITDNIKNNEIIKPQHVICYDEDDPYLVVAADKGTATFSDIANSVAAEYDFWLGDAFASGGSNGYDHKKMGITARGAWESVKRHFRERGKDTQTEDFTVVGIGDMAGDVFGNGMLLSKHIRLVGAFNHMHIFIDPNPDTTSSYKERKRMFDLPRSSWEDYNQKLISQGGGIFSRQSKSIQLSPEMQALLKTDAISLEPNKLIQLLLKADYELLWNGGIGTYVKAHTESNEAVGDRANDPVRINGRDLNCLVVGEGGNLGCTQLGRIEYALKGGSINTDAIDNAAGVDCSDHEVNIKILLNMAIENGELSESSRNKLLAEMSDDVAHLVLQNNYGQNRTIANELQSQERYFVESYARLMRELERKMQLDREVEYLPTDKMLQSRALSGKSLTAPEFSVIMAYTKTMIKQQILKSDLPDDPHFNFFLLWEFPTVLREKYADLMQGHKLKREIIATQITNAVTLHMGVTFIQRLYDETGASVADIIKAFIAVVEIFSLDKLWQKVEKLSGQVSAESIQKCLQILFRFVRRNCRWILRNEPKGFPISEVIAKYRHTAPSALKVFPRLLISSEKQKIEDKATALIDAGVPKTIVDQVLSFKMATSVMDLAHSIEISKDSKSFEKIAILLNQKLWLSWFRSCINHLGGKQSYWGTLSTSALRDDLDKMQYRLVRRVIEFTKDIEDVNGKVEHWLSTNSSYLARWNGLIEDMRTDEPNFESVNIAFRSLSDLARSH</sequence>
<dbReference type="InterPro" id="IPR028971">
    <property type="entry name" value="NAD-GDH_cat"/>
</dbReference>
<dbReference type="Pfam" id="PF21077">
    <property type="entry name" value="GDH_ACT3"/>
    <property type="match status" value="1"/>
</dbReference>
<dbReference type="RefSeq" id="WP_157968145.1">
    <property type="nucleotide sequence ID" value="NZ_BMJS01000001.1"/>
</dbReference>
<dbReference type="InterPro" id="IPR046346">
    <property type="entry name" value="Aminoacid_DH-like_N_sf"/>
</dbReference>
<dbReference type="Pfam" id="PF21073">
    <property type="entry name" value="GDH_HM1"/>
    <property type="match status" value="1"/>
</dbReference>
<feature type="domain" description="NAD-glutamate dehydrogenase N-terminal ACT1" evidence="4">
    <location>
        <begin position="34"/>
        <end position="180"/>
    </location>
</feature>
<keyword evidence="8" id="KW-1185">Reference proteome</keyword>
<feature type="domain" description="NAD-glutamate dehydrogenase catalytic" evidence="2">
    <location>
        <begin position="731"/>
        <end position="1224"/>
    </location>
</feature>
<accession>A0A8J2Z1Z8</accession>
<reference evidence="7" key="2">
    <citation type="submission" date="2020-09" db="EMBL/GenBank/DDBJ databases">
        <authorList>
            <person name="Sun Q."/>
            <person name="Zhou Y."/>
        </authorList>
    </citation>
    <scope>NUCLEOTIDE SEQUENCE</scope>
    <source>
        <strain evidence="7">CGMCC 1.15758</strain>
    </source>
</reference>
<dbReference type="PANTHER" id="PTHR43403">
    <property type="entry name" value="NAD-SPECIFIC GLUTAMATE DEHYDROGENASE"/>
    <property type="match status" value="1"/>
</dbReference>
<evidence type="ECO:0000259" key="5">
    <source>
        <dbReference type="Pfam" id="PF21076"/>
    </source>
</evidence>
<dbReference type="Pfam" id="PF21079">
    <property type="entry name" value="GDH_HM2"/>
    <property type="match status" value="1"/>
</dbReference>
<dbReference type="GO" id="GO:0004352">
    <property type="term" value="F:glutamate dehydrogenase (NAD+) activity"/>
    <property type="evidence" value="ECO:0007669"/>
    <property type="project" value="InterPro"/>
</dbReference>
<dbReference type="Pfam" id="PF21076">
    <property type="entry name" value="GDH_ACT2"/>
    <property type="match status" value="1"/>
</dbReference>
<evidence type="ECO:0000259" key="6">
    <source>
        <dbReference type="Pfam" id="PF21077"/>
    </source>
</evidence>
<gene>
    <name evidence="7" type="ORF">GCM10010995_02290</name>
</gene>
<name>A0A8J2Z1Z8_9GAMM</name>
<protein>
    <submittedName>
        <fullName evidence="7">NAD-glutamate dehydrogenase</fullName>
    </submittedName>
</protein>
<comment type="caution">
    <text evidence="7">The sequence shown here is derived from an EMBL/GenBank/DDBJ whole genome shotgun (WGS) entry which is preliminary data.</text>
</comment>
<dbReference type="InterPro" id="IPR036291">
    <property type="entry name" value="NAD(P)-bd_dom_sf"/>
</dbReference>
<dbReference type="SUPFAM" id="SSF53223">
    <property type="entry name" value="Aminoacid dehydrogenase-like, N-terminal domain"/>
    <property type="match status" value="1"/>
</dbReference>
<feature type="domain" description="NAD-glutamate dehydrogenase ACT2" evidence="5">
    <location>
        <begin position="410"/>
        <end position="500"/>
    </location>
</feature>
<proteinExistence type="predicted"/>
<dbReference type="Pfam" id="PF21078">
    <property type="entry name" value="GDH_HM3"/>
    <property type="match status" value="1"/>
</dbReference>
<reference evidence="7" key="1">
    <citation type="journal article" date="2014" name="Int. J. Syst. Evol. Microbiol.">
        <title>Complete genome sequence of Corynebacterium casei LMG S-19264T (=DSM 44701T), isolated from a smear-ripened cheese.</title>
        <authorList>
            <consortium name="US DOE Joint Genome Institute (JGI-PGF)"/>
            <person name="Walter F."/>
            <person name="Albersmeier A."/>
            <person name="Kalinowski J."/>
            <person name="Ruckert C."/>
        </authorList>
    </citation>
    <scope>NUCLEOTIDE SEQUENCE</scope>
    <source>
        <strain evidence="7">CGMCC 1.15758</strain>
    </source>
</reference>
<dbReference type="InterPro" id="IPR048381">
    <property type="entry name" value="GDH_C"/>
</dbReference>
<dbReference type="PANTHER" id="PTHR43403:SF1">
    <property type="entry name" value="NAD-SPECIFIC GLUTAMATE DEHYDROGENASE"/>
    <property type="match status" value="1"/>
</dbReference>
<dbReference type="Proteomes" id="UP000636949">
    <property type="component" value="Unassembled WGS sequence"/>
</dbReference>
<evidence type="ECO:0000313" key="7">
    <source>
        <dbReference type="EMBL" id="GGF88598.1"/>
    </source>
</evidence>